<evidence type="ECO:0000256" key="4">
    <source>
        <dbReference type="ARBA" id="ARBA00022679"/>
    </source>
</evidence>
<keyword evidence="7 10" id="KW-0418">Kinase</keyword>
<evidence type="ECO:0000256" key="9">
    <source>
        <dbReference type="ARBA" id="ARBA00048743"/>
    </source>
</evidence>
<proteinExistence type="inferred from homology"/>
<organism evidence="12 13">
    <name type="scientific">Gulosibacter molinativorax</name>
    <dbReference type="NCBI Taxonomy" id="256821"/>
    <lineage>
        <taxon>Bacteria</taxon>
        <taxon>Bacillati</taxon>
        <taxon>Actinomycetota</taxon>
        <taxon>Actinomycetes</taxon>
        <taxon>Micrococcales</taxon>
        <taxon>Microbacteriaceae</taxon>
        <taxon>Gulosibacter</taxon>
    </lineage>
</organism>
<dbReference type="SUPFAM" id="SSF52540">
    <property type="entry name" value="P-loop containing nucleoside triphosphate hydrolases"/>
    <property type="match status" value="1"/>
</dbReference>
<comment type="catalytic activity">
    <reaction evidence="9 10">
        <text>dTMP + ATP = dTDP + ADP</text>
        <dbReference type="Rhea" id="RHEA:13517"/>
        <dbReference type="ChEBI" id="CHEBI:30616"/>
        <dbReference type="ChEBI" id="CHEBI:58369"/>
        <dbReference type="ChEBI" id="CHEBI:63528"/>
        <dbReference type="ChEBI" id="CHEBI:456216"/>
        <dbReference type="EC" id="2.7.4.9"/>
    </reaction>
</comment>
<dbReference type="CDD" id="cd01672">
    <property type="entry name" value="TMPK"/>
    <property type="match status" value="1"/>
</dbReference>
<dbReference type="PANTHER" id="PTHR10344">
    <property type="entry name" value="THYMIDYLATE KINASE"/>
    <property type="match status" value="1"/>
</dbReference>
<accession>A0ABT7CAY8</accession>
<keyword evidence="4 10" id="KW-0808">Transferase</keyword>
<dbReference type="EC" id="2.7.4.9" evidence="2 10"/>
<keyword evidence="8 10" id="KW-0067">ATP-binding</keyword>
<dbReference type="EMBL" id="PXVD01000024">
    <property type="protein sequence ID" value="MDJ1372367.1"/>
    <property type="molecule type" value="Genomic_DNA"/>
</dbReference>
<evidence type="ECO:0000256" key="2">
    <source>
        <dbReference type="ARBA" id="ARBA00012980"/>
    </source>
</evidence>
<reference evidence="12" key="1">
    <citation type="submission" date="2018-03" db="EMBL/GenBank/DDBJ databases">
        <authorList>
            <person name="Nunes O.C."/>
            <person name="Lopes A.R."/>
            <person name="Froufe H."/>
            <person name="Munoz-Merida A."/>
            <person name="Barroso C."/>
            <person name="Egas C."/>
        </authorList>
    </citation>
    <scope>NUCLEOTIDE SEQUENCE</scope>
    <source>
        <strain evidence="12">ON4</strain>
    </source>
</reference>
<dbReference type="HAMAP" id="MF_00165">
    <property type="entry name" value="Thymidylate_kinase"/>
    <property type="match status" value="1"/>
</dbReference>
<feature type="binding site" evidence="10">
    <location>
        <begin position="15"/>
        <end position="22"/>
    </location>
    <ligand>
        <name>ATP</name>
        <dbReference type="ChEBI" id="CHEBI:30616"/>
    </ligand>
</feature>
<feature type="domain" description="Thymidylate kinase-like" evidence="11">
    <location>
        <begin position="13"/>
        <end position="200"/>
    </location>
</feature>
<evidence type="ECO:0000256" key="3">
    <source>
        <dbReference type="ARBA" id="ARBA00017144"/>
    </source>
</evidence>
<evidence type="ECO:0000256" key="1">
    <source>
        <dbReference type="ARBA" id="ARBA00009776"/>
    </source>
</evidence>
<dbReference type="Gene3D" id="3.40.50.300">
    <property type="entry name" value="P-loop containing nucleotide triphosphate hydrolases"/>
    <property type="match status" value="1"/>
</dbReference>
<comment type="function">
    <text evidence="10">Phosphorylation of dTMP to form dTDP in both de novo and salvage pathways of dTTP synthesis.</text>
</comment>
<evidence type="ECO:0000313" key="13">
    <source>
        <dbReference type="Proteomes" id="UP001170379"/>
    </source>
</evidence>
<evidence type="ECO:0000259" key="11">
    <source>
        <dbReference type="Pfam" id="PF02223"/>
    </source>
</evidence>
<dbReference type="InterPro" id="IPR018094">
    <property type="entry name" value="Thymidylate_kinase"/>
</dbReference>
<protein>
    <recommendedName>
        <fullName evidence="3 10">Thymidylate kinase</fullName>
        <ecNumber evidence="2 10">2.7.4.9</ecNumber>
    </recommendedName>
    <alternativeName>
        <fullName evidence="10">dTMP kinase</fullName>
    </alternativeName>
</protein>
<evidence type="ECO:0000256" key="10">
    <source>
        <dbReference type="HAMAP-Rule" id="MF_00165"/>
    </source>
</evidence>
<evidence type="ECO:0000256" key="8">
    <source>
        <dbReference type="ARBA" id="ARBA00022840"/>
    </source>
</evidence>
<gene>
    <name evidence="10" type="primary">tmk</name>
    <name evidence="12" type="ORF">C7K25_13480</name>
</gene>
<dbReference type="NCBIfam" id="TIGR00041">
    <property type="entry name" value="DTMP_kinase"/>
    <property type="match status" value="1"/>
</dbReference>
<sequence length="220" mass="23629">MGTVTTRGLFITFEGGDGAGKSTQVALLTEYLRGRGLEVLHTREPGGTELGLALREAVLHSKNEIVPRAEALIYAADRANNIATRVRPALERGEIVLQDRYLDSSVAYQGSGRDLGADEIRDLSLWATDGVLPDITVLLDIDPVEGRARVTAQRGGLDRLEAEGREFHERVRATFLALAEAEPQRFLVVDATLAPEVIAAQVRARVDAALAAAHPGQASA</sequence>
<keyword evidence="13" id="KW-1185">Reference proteome</keyword>
<evidence type="ECO:0000256" key="5">
    <source>
        <dbReference type="ARBA" id="ARBA00022727"/>
    </source>
</evidence>
<reference evidence="12" key="2">
    <citation type="journal article" date="2022" name="Sci. Rep.">
        <title>In silico prediction of the enzymes involved in the degradation of the herbicide molinate by Gulosibacter molinativorax ON4T.</title>
        <authorList>
            <person name="Lopes A.R."/>
            <person name="Bunin E."/>
            <person name="Viana A.T."/>
            <person name="Froufe H."/>
            <person name="Munoz-Merida A."/>
            <person name="Pinho D."/>
            <person name="Figueiredo J."/>
            <person name="Barroso C."/>
            <person name="Vaz-Moreira I."/>
            <person name="Bellanger X."/>
            <person name="Egas C."/>
            <person name="Nunes O.C."/>
        </authorList>
    </citation>
    <scope>NUCLEOTIDE SEQUENCE</scope>
    <source>
        <strain evidence="12">ON4</strain>
    </source>
</reference>
<dbReference type="InterPro" id="IPR027417">
    <property type="entry name" value="P-loop_NTPase"/>
</dbReference>
<name>A0ABT7CAY8_9MICO</name>
<dbReference type="InterPro" id="IPR039430">
    <property type="entry name" value="Thymidylate_kin-like_dom"/>
</dbReference>
<evidence type="ECO:0000256" key="7">
    <source>
        <dbReference type="ARBA" id="ARBA00022777"/>
    </source>
</evidence>
<comment type="caution">
    <text evidence="12">The sequence shown here is derived from an EMBL/GenBank/DDBJ whole genome shotgun (WGS) entry which is preliminary data.</text>
</comment>
<evidence type="ECO:0000313" key="12">
    <source>
        <dbReference type="EMBL" id="MDJ1372367.1"/>
    </source>
</evidence>
<dbReference type="RefSeq" id="WP_106486682.1">
    <property type="nucleotide sequence ID" value="NZ_CP028426.1"/>
</dbReference>
<comment type="similarity">
    <text evidence="1 10">Belongs to the thymidylate kinase family.</text>
</comment>
<dbReference type="PANTHER" id="PTHR10344:SF4">
    <property type="entry name" value="UMP-CMP KINASE 2, MITOCHONDRIAL"/>
    <property type="match status" value="1"/>
</dbReference>
<dbReference type="GO" id="GO:0016301">
    <property type="term" value="F:kinase activity"/>
    <property type="evidence" value="ECO:0007669"/>
    <property type="project" value="UniProtKB-KW"/>
</dbReference>
<evidence type="ECO:0000256" key="6">
    <source>
        <dbReference type="ARBA" id="ARBA00022741"/>
    </source>
</evidence>
<dbReference type="Pfam" id="PF02223">
    <property type="entry name" value="Thymidylate_kin"/>
    <property type="match status" value="1"/>
</dbReference>
<keyword evidence="6 10" id="KW-0547">Nucleotide-binding</keyword>
<dbReference type="Proteomes" id="UP001170379">
    <property type="component" value="Unassembled WGS sequence"/>
</dbReference>
<keyword evidence="5 10" id="KW-0545">Nucleotide biosynthesis</keyword>